<reference evidence="2" key="1">
    <citation type="submission" date="2016-01" db="EMBL/GenBank/DDBJ databases">
        <title>Reference transcriptome for the parasite Schistocephalus solidus: insights into the molecular evolution of parasitism.</title>
        <authorList>
            <person name="Hebert F.O."/>
            <person name="Grambauer S."/>
            <person name="Barber I."/>
            <person name="Landry C.R."/>
            <person name="Aubin-Horth N."/>
        </authorList>
    </citation>
    <scope>NUCLEOTIDE SEQUENCE</scope>
</reference>
<dbReference type="PANTHER" id="PTHR12289">
    <property type="entry name" value="METAXIN RELATED"/>
    <property type="match status" value="1"/>
</dbReference>
<dbReference type="PANTHER" id="PTHR12289:SF38">
    <property type="entry name" value="METAXIN-2"/>
    <property type="match status" value="1"/>
</dbReference>
<dbReference type="AlphaFoldDB" id="A0A0X3P3M4"/>
<dbReference type="InterPro" id="IPR050931">
    <property type="entry name" value="Mito_Protein_Transport_Metaxin"/>
</dbReference>
<evidence type="ECO:0000313" key="2">
    <source>
        <dbReference type="EMBL" id="JAP46505.1"/>
    </source>
</evidence>
<proteinExistence type="predicted"/>
<dbReference type="EMBL" id="GEEE01016720">
    <property type="protein sequence ID" value="JAP46505.1"/>
    <property type="molecule type" value="Transcribed_RNA"/>
</dbReference>
<dbReference type="GO" id="GO:0007005">
    <property type="term" value="P:mitochondrion organization"/>
    <property type="evidence" value="ECO:0007669"/>
    <property type="project" value="TreeGrafter"/>
</dbReference>
<gene>
    <name evidence="2" type="primary">MTX2</name>
    <name evidence="2" type="ORF">TR161219</name>
</gene>
<dbReference type="InterPro" id="IPR012336">
    <property type="entry name" value="Thioredoxin-like_fold"/>
</dbReference>
<name>A0A0X3P3M4_SCHSO</name>
<accession>A0A0X3P3M4</accession>
<feature type="domain" description="Thioredoxin-like fold" evidence="1">
    <location>
        <begin position="28"/>
        <end position="121"/>
    </location>
</feature>
<evidence type="ECO:0000259" key="1">
    <source>
        <dbReference type="Pfam" id="PF17172"/>
    </source>
</evidence>
<dbReference type="GO" id="GO:0001401">
    <property type="term" value="C:SAM complex"/>
    <property type="evidence" value="ECO:0007669"/>
    <property type="project" value="TreeGrafter"/>
</dbReference>
<protein>
    <submittedName>
        <fullName evidence="2">Metaxin-2</fullName>
    </submittedName>
</protein>
<dbReference type="Pfam" id="PF17172">
    <property type="entry name" value="GST_N_4"/>
    <property type="match status" value="1"/>
</dbReference>
<sequence length="244" mass="27979">MVHLEPVQLVMSPRAFSLPNDIATTEACRTYLKLKGISVSCRELPNAYAVSPDGLLPVLNIHGRLVSGFMSMCLAIKATKKNPNLELKSEILQAKNSHHVFFFWLSDALRNIAIYFSWVNPSGLQRTKYILQKAFPWPVCNIIFNRQKLAYEKYMEAIGWLSRETGEIVEEFDRVCSKVSKVLTNDHFVFERKKPGKIDCILCSYFVTFEKYPIFFSPLLGVMSNYPALRQLVTLLERSMLSKI</sequence>
<organism evidence="2">
    <name type="scientific">Schistocephalus solidus</name>
    <name type="common">Tapeworm</name>
    <dbReference type="NCBI Taxonomy" id="70667"/>
    <lineage>
        <taxon>Eukaryota</taxon>
        <taxon>Metazoa</taxon>
        <taxon>Spiralia</taxon>
        <taxon>Lophotrochozoa</taxon>
        <taxon>Platyhelminthes</taxon>
        <taxon>Cestoda</taxon>
        <taxon>Eucestoda</taxon>
        <taxon>Diphyllobothriidea</taxon>
        <taxon>Diphyllobothriidae</taxon>
        <taxon>Schistocephalus</taxon>
    </lineage>
</organism>